<protein>
    <submittedName>
        <fullName evidence="2">Uncharacterized protein</fullName>
    </submittedName>
</protein>
<evidence type="ECO:0000313" key="2">
    <source>
        <dbReference type="EMBL" id="TGG92960.1"/>
    </source>
</evidence>
<dbReference type="AlphaFoldDB" id="A0A4Z0WD89"/>
<dbReference type="EMBL" id="SRMF01000004">
    <property type="protein sequence ID" value="TGG92960.1"/>
    <property type="molecule type" value="Genomic_DNA"/>
</dbReference>
<dbReference type="Proteomes" id="UP000297475">
    <property type="component" value="Unassembled WGS sequence"/>
</dbReference>
<evidence type="ECO:0000313" key="3">
    <source>
        <dbReference type="Proteomes" id="UP000297475"/>
    </source>
</evidence>
<accession>A0A4Z0WD89</accession>
<organism evidence="2 3">
    <name type="scientific">Natronospirillum operosum</name>
    <dbReference type="NCBI Taxonomy" id="2759953"/>
    <lineage>
        <taxon>Bacteria</taxon>
        <taxon>Pseudomonadati</taxon>
        <taxon>Pseudomonadota</taxon>
        <taxon>Gammaproteobacteria</taxon>
        <taxon>Oceanospirillales</taxon>
        <taxon>Natronospirillaceae</taxon>
        <taxon>Natronospirillum</taxon>
    </lineage>
</organism>
<name>A0A4Z0WD89_9GAMM</name>
<evidence type="ECO:0000256" key="1">
    <source>
        <dbReference type="SAM" id="MobiDB-lite"/>
    </source>
</evidence>
<reference evidence="2 3" key="1">
    <citation type="submission" date="2019-04" db="EMBL/GenBank/DDBJ databases">
        <title>Natronospirillum operosus gen. nov., sp. nov., a haloalkaliphilic satellite isolated from decaying biomass of laboratory culture of cyanobacterium Geitlerinema sp. and proposal of Natronospirillaceae fam. nov. and Saccharospirillaceae fam. nov.</title>
        <authorList>
            <person name="Kevbrin V."/>
            <person name="Boltyanskaya Y."/>
            <person name="Koziaeva V."/>
            <person name="Grouzdev D.S."/>
            <person name="Park M."/>
            <person name="Cho J."/>
        </authorList>
    </citation>
    <scope>NUCLEOTIDE SEQUENCE [LARGE SCALE GENOMIC DNA]</scope>
    <source>
        <strain evidence="2 3">G-116</strain>
    </source>
</reference>
<proteinExistence type="predicted"/>
<feature type="region of interest" description="Disordered" evidence="1">
    <location>
        <begin position="1"/>
        <end position="37"/>
    </location>
</feature>
<gene>
    <name evidence="2" type="ORF">E4656_12635</name>
</gene>
<dbReference type="RefSeq" id="WP_135483632.1">
    <property type="nucleotide sequence ID" value="NZ_SRMF01000004.1"/>
</dbReference>
<keyword evidence="3" id="KW-1185">Reference proteome</keyword>
<feature type="compositionally biased region" description="Polar residues" evidence="1">
    <location>
        <begin position="1"/>
        <end position="14"/>
    </location>
</feature>
<comment type="caution">
    <text evidence="2">The sequence shown here is derived from an EMBL/GenBank/DDBJ whole genome shotgun (WGS) entry which is preliminary data.</text>
</comment>
<sequence>MYNSQWDQDNNPYRSLNYLPGEPAGNGGPGSLPENANYGTLISQEVHQWENDEFRVTGFALDASVQALEIHVLETRDEYNVNQSLVAAGSGAVGAGIGTSAAKLAGAVGTSINASRGTQAAIATTTFYGTNAALNSGLAVGTGYVTAQVNDTEYMASDMVRDEVSSPSPSKLRPE</sequence>